<reference evidence="1" key="1">
    <citation type="submission" date="2021-01" db="EMBL/GenBank/DDBJ databases">
        <authorList>
            <consortium name="Genoscope - CEA"/>
            <person name="William W."/>
        </authorList>
    </citation>
    <scope>NUCLEOTIDE SEQUENCE</scope>
</reference>
<evidence type="ECO:0000313" key="2">
    <source>
        <dbReference type="Proteomes" id="UP000692954"/>
    </source>
</evidence>
<proteinExistence type="predicted"/>
<accession>A0A8S1RQI4</accession>
<dbReference type="Proteomes" id="UP000692954">
    <property type="component" value="Unassembled WGS sequence"/>
</dbReference>
<dbReference type="EMBL" id="CAJJDN010000209">
    <property type="protein sequence ID" value="CAD8129155.1"/>
    <property type="molecule type" value="Genomic_DNA"/>
</dbReference>
<name>A0A8S1RQI4_9CILI</name>
<evidence type="ECO:0000313" key="1">
    <source>
        <dbReference type="EMBL" id="CAD8129155.1"/>
    </source>
</evidence>
<protein>
    <submittedName>
        <fullName evidence="1">Uncharacterized protein</fullName>
    </submittedName>
</protein>
<comment type="caution">
    <text evidence="1">The sequence shown here is derived from an EMBL/GenBank/DDBJ whole genome shotgun (WGS) entry which is preliminary data.</text>
</comment>
<dbReference type="AlphaFoldDB" id="A0A8S1RQI4"/>
<organism evidence="1 2">
    <name type="scientific">Paramecium sonneborni</name>
    <dbReference type="NCBI Taxonomy" id="65129"/>
    <lineage>
        <taxon>Eukaryota</taxon>
        <taxon>Sar</taxon>
        <taxon>Alveolata</taxon>
        <taxon>Ciliophora</taxon>
        <taxon>Intramacronucleata</taxon>
        <taxon>Oligohymenophorea</taxon>
        <taxon>Peniculida</taxon>
        <taxon>Parameciidae</taxon>
        <taxon>Paramecium</taxon>
    </lineage>
</organism>
<gene>
    <name evidence="1" type="ORF">PSON_ATCC_30995.1.T2090004</name>
</gene>
<sequence length="132" mass="15733">MLRLLKALSHKPTLLFSNSLINTKKSSIHFIWYKKFNKNDHPLRNLKTTQTTYTEHQKNFEKCILKYIFIINPQIENPGNEQQDHNQSTSLLLKSRQESYQQDLSNNHSHKKKKYNMILRLGKHCQKNTLII</sequence>
<keyword evidence="2" id="KW-1185">Reference proteome</keyword>